<name>A0AAD1DSN5_CHRNA</name>
<evidence type="ECO:0008006" key="4">
    <source>
        <dbReference type="Google" id="ProtNLM"/>
    </source>
</evidence>
<dbReference type="InterPro" id="IPR023346">
    <property type="entry name" value="Lysozyme-like_dom_sf"/>
</dbReference>
<keyword evidence="3" id="KW-1185">Reference proteome</keyword>
<feature type="region of interest" description="Disordered" evidence="1">
    <location>
        <begin position="222"/>
        <end position="274"/>
    </location>
</feature>
<feature type="compositionally biased region" description="Polar residues" evidence="1">
    <location>
        <begin position="257"/>
        <end position="267"/>
    </location>
</feature>
<evidence type="ECO:0000256" key="1">
    <source>
        <dbReference type="SAM" id="MobiDB-lite"/>
    </source>
</evidence>
<gene>
    <name evidence="2" type="ORF">EG343_22130</name>
</gene>
<reference evidence="2 3" key="1">
    <citation type="submission" date="2018-11" db="EMBL/GenBank/DDBJ databases">
        <title>Proposal to divide the Flavobacteriaceae and reorganize its genera based on Amino Acid Identity values calculated from whole genome sequences.</title>
        <authorList>
            <person name="Nicholson A.C."/>
            <person name="Gulvik C.A."/>
            <person name="Whitney A.M."/>
            <person name="Humrighouse B.W."/>
            <person name="Bell M."/>
            <person name="Holmes B."/>
            <person name="Steigerwalt A.G."/>
            <person name="Villarma A."/>
            <person name="Sheth M."/>
            <person name="Batra D."/>
            <person name="Pryor J."/>
            <person name="Bernardet J.-F."/>
            <person name="Hugo C."/>
            <person name="Kampfer P."/>
            <person name="Newman J."/>
            <person name="McQuiston J.R."/>
        </authorList>
    </citation>
    <scope>NUCLEOTIDE SEQUENCE [LARGE SCALE GENOMIC DNA]</scope>
    <source>
        <strain evidence="2 3">G0041</strain>
    </source>
</reference>
<organism evidence="2 3">
    <name type="scientific">Chryseobacterium nakagawai</name>
    <dbReference type="NCBI Taxonomy" id="1241982"/>
    <lineage>
        <taxon>Bacteria</taxon>
        <taxon>Pseudomonadati</taxon>
        <taxon>Bacteroidota</taxon>
        <taxon>Flavobacteriia</taxon>
        <taxon>Flavobacteriales</taxon>
        <taxon>Weeksellaceae</taxon>
        <taxon>Chryseobacterium group</taxon>
        <taxon>Chryseobacterium</taxon>
    </lineage>
</organism>
<dbReference type="SUPFAM" id="SSF53955">
    <property type="entry name" value="Lysozyme-like"/>
    <property type="match status" value="1"/>
</dbReference>
<dbReference type="Gene3D" id="1.10.530.10">
    <property type="match status" value="1"/>
</dbReference>
<feature type="region of interest" description="Disordered" evidence="1">
    <location>
        <begin position="398"/>
        <end position="418"/>
    </location>
</feature>
<proteinExistence type="predicted"/>
<dbReference type="EMBL" id="CP033923">
    <property type="protein sequence ID" value="AZA93108.1"/>
    <property type="molecule type" value="Genomic_DNA"/>
</dbReference>
<dbReference type="KEGG" id="cnk:EG343_22130"/>
<feature type="compositionally biased region" description="Polar residues" evidence="1">
    <location>
        <begin position="401"/>
        <end position="415"/>
    </location>
</feature>
<dbReference type="Proteomes" id="UP000278288">
    <property type="component" value="Chromosome"/>
</dbReference>
<dbReference type="AlphaFoldDB" id="A0AAD1DSN5"/>
<accession>A0AAD1DSN5</accession>
<feature type="compositionally biased region" description="Pro residues" evidence="1">
    <location>
        <begin position="234"/>
        <end position="253"/>
    </location>
</feature>
<dbReference type="RefSeq" id="WP_123859793.1">
    <property type="nucleotide sequence ID" value="NZ_CP033923.1"/>
</dbReference>
<sequence length="1018" mass="114831">MAKKGVLRISGNTSPKTGEKTFYKVTEWYPDTPANEKNEALVTWELFRKRPDGQFTTTSIKKKVGEFTFGKDSWQETFRVEGYLNSPEGKEPMSIIVQPQKNEQPPSTEKNILEVKLTFQDGTAVNKKLSYKDRLTATAKCQGLEGEHIILTLWEDDENGDGHNNKNQSIVKSPPVLVDSQGNARWNFTLLNTYIALANQREDDKKQHEYYVTAEYNGKLKASDNATADNPEYKAPPAPSRQPNAPKPQPNPNSPKGSTRPNSPNNQPDKKGVITQVKLTDKNGKEFGKNPKYGETIIVHIESKNLVGKKYILKIWEHDLIGDNDLLYSHEHTFLADKINLSMPLTPAMQKTGEVGNNPKNPDSGEYWKGGQQEIFAEVIFLNLSSKSQTIDVDIIEAPKPQNNGTTPSGVQNQPKADPKNCGGKFCIDKNAPPSELIREINIRLSGFGGNVPTDKFTDRSEKMVKQFQKDYMKVPETGKVCGNVLRAIDEFSKNFDISTTFWNQMKCDCSTKGKKATSVLRGIQETNSCDGFGDGTGKGTYKSTSKTEAYHKYEYPGIHRSLLFGFKALQFYFSKQTTYKIDHFTSGYRCRFKNYSTTNHQGKAIDMQFSKGTWAIRGENKKNLVELRNMRDTLFVKYLGAQKEWPNTNLFSIEPIDLLYNSKGKVRFDHTFSWIHMDVRQFDAQYLEDKYFCKSLTALNGKSIVQLAIEAGYANTCSCYSSYQSQAAAPQAAGSCACNKDITKEQLKGIATGASQANIDKYFDGFNQTFKKFNINSCLQKIHFLAQINKESEGFKYNVELGDAAYLAPYKGWHGRGLIQLTGKENYEAFQAAIGEDVTSSAEARDKVAKSPYATYSAGWFWDKRAVLNSHADNNDFIYICYCVNGGFNHIDDRLESVKNGFESLYSKCTTSKGKTTDYKFKDSKAYDNKKAAFAWGLWHDPQFDKKGCKKDKQLAIEGYQRVVDLTKDTDTTTNYYGIQGLSYFSDLVTTKIVDKKTKKFVNVRKAALKRLNDLKK</sequence>
<evidence type="ECO:0000313" key="2">
    <source>
        <dbReference type="EMBL" id="AZA93108.1"/>
    </source>
</evidence>
<evidence type="ECO:0000313" key="3">
    <source>
        <dbReference type="Proteomes" id="UP000278288"/>
    </source>
</evidence>
<protein>
    <recommendedName>
        <fullName evidence="4">Chitinase</fullName>
    </recommendedName>
</protein>